<dbReference type="InterPro" id="IPR018117">
    <property type="entry name" value="C5_DNA_meth_AS"/>
</dbReference>
<keyword evidence="4" id="KW-1185">Reference proteome</keyword>
<dbReference type="Pfam" id="PF00075">
    <property type="entry name" value="RNase_H"/>
    <property type="match status" value="1"/>
</dbReference>
<dbReference type="GO" id="GO:0003676">
    <property type="term" value="F:nucleic acid binding"/>
    <property type="evidence" value="ECO:0007669"/>
    <property type="project" value="InterPro"/>
</dbReference>
<dbReference type="Proteomes" id="UP000186817">
    <property type="component" value="Unassembled WGS sequence"/>
</dbReference>
<dbReference type="Gene3D" id="3.40.50.150">
    <property type="entry name" value="Vaccinia Virus protein VP39"/>
    <property type="match status" value="1"/>
</dbReference>
<accession>A0A1Q9EIS7</accession>
<dbReference type="SUPFAM" id="SSF53098">
    <property type="entry name" value="Ribonuclease H-like"/>
    <property type="match status" value="1"/>
</dbReference>
<name>A0A1Q9EIS7_SYMMI</name>
<dbReference type="Pfam" id="PF00145">
    <property type="entry name" value="DNA_methylase"/>
    <property type="match status" value="1"/>
</dbReference>
<dbReference type="SUPFAM" id="SSF56219">
    <property type="entry name" value="DNase I-like"/>
    <property type="match status" value="1"/>
</dbReference>
<evidence type="ECO:0000256" key="2">
    <source>
        <dbReference type="SAM" id="MobiDB-lite"/>
    </source>
</evidence>
<evidence type="ECO:0000313" key="3">
    <source>
        <dbReference type="EMBL" id="OLQ07356.1"/>
    </source>
</evidence>
<dbReference type="OrthoDB" id="407509at2759"/>
<dbReference type="PROSITE" id="PS50879">
    <property type="entry name" value="RNASE_H_1"/>
    <property type="match status" value="1"/>
</dbReference>
<gene>
    <name evidence="3" type="ORF">AK812_SmicGene9262</name>
</gene>
<feature type="region of interest" description="Disordered" evidence="2">
    <location>
        <begin position="1243"/>
        <end position="1282"/>
    </location>
</feature>
<comment type="caution">
    <text evidence="3">The sequence shown here is derived from an EMBL/GenBank/DDBJ whole genome shotgun (WGS) entry which is preliminary data.</text>
</comment>
<dbReference type="SUPFAM" id="SSF53335">
    <property type="entry name" value="S-adenosyl-L-methionine-dependent methyltransferases"/>
    <property type="match status" value="1"/>
</dbReference>
<dbReference type="PROSITE" id="PS00094">
    <property type="entry name" value="C5_MTASE_1"/>
    <property type="match status" value="1"/>
</dbReference>
<dbReference type="EMBL" id="LSRX01000141">
    <property type="protein sequence ID" value="OLQ07356.1"/>
    <property type="molecule type" value="Genomic_DNA"/>
</dbReference>
<dbReference type="InterPro" id="IPR001525">
    <property type="entry name" value="C5_MeTfrase"/>
</dbReference>
<reference evidence="3 4" key="1">
    <citation type="submission" date="2016-02" db="EMBL/GenBank/DDBJ databases">
        <title>Genome analysis of coral dinoflagellate symbionts highlights evolutionary adaptations to a symbiotic lifestyle.</title>
        <authorList>
            <person name="Aranda M."/>
            <person name="Li Y."/>
            <person name="Liew Y.J."/>
            <person name="Baumgarten S."/>
            <person name="Simakov O."/>
            <person name="Wilson M."/>
            <person name="Piel J."/>
            <person name="Ashoor H."/>
            <person name="Bougouffa S."/>
            <person name="Bajic V.B."/>
            <person name="Ryu T."/>
            <person name="Ravasi T."/>
            <person name="Bayer T."/>
            <person name="Micklem G."/>
            <person name="Kim H."/>
            <person name="Bhak J."/>
            <person name="Lajeunesse T.C."/>
            <person name="Voolstra C.R."/>
        </authorList>
    </citation>
    <scope>NUCLEOTIDE SEQUENCE [LARGE SCALE GENOMIC DNA]</scope>
    <source>
        <strain evidence="3 4">CCMP2467</strain>
    </source>
</reference>
<proteinExistence type="predicted"/>
<dbReference type="InterPro" id="IPR043502">
    <property type="entry name" value="DNA/RNA_pol_sf"/>
</dbReference>
<organism evidence="3 4">
    <name type="scientific">Symbiodinium microadriaticum</name>
    <name type="common">Dinoflagellate</name>
    <name type="synonym">Zooxanthella microadriatica</name>
    <dbReference type="NCBI Taxonomy" id="2951"/>
    <lineage>
        <taxon>Eukaryota</taxon>
        <taxon>Sar</taxon>
        <taxon>Alveolata</taxon>
        <taxon>Dinophyceae</taxon>
        <taxon>Suessiales</taxon>
        <taxon>Symbiodiniaceae</taxon>
        <taxon>Symbiodinium</taxon>
    </lineage>
</organism>
<sequence length="3225" mass="356020">MANQPLPNPWWDSLQGLFQFASGSLGKLQGQIVCFDLDLEGEPHFCEDSVLVRVRIKQQLEANFSGQACCASDASCPETKAVLRLRRSDWFAVGQHCATLRALWTNVQINGSVVILDATVGPAFVVGPAALREDETVQVVELFCGGFAGWSQAAWALTEAGSRVRVRWMLDIDDAYQQQLAVPHQGAQMVQGAESLAQTDWDACPVVLFANFEHTWWFRAWTFAFPDLVVASPPCQPWSTAGRQTGLDSPDGRLLLRLAAVCGAVQVPVVCIEEVQGFRTHPDFGVVMRAWQEKGYTCVYEQALQLSEVAPTWRKRFFLIFCYKDSGRLSQGPLHVMNWHAHPRPSLAGLRAYFPVLPSKLLKPCRLESQVLDVYLDPWYLPPGHPNTAEGVRRFRLCHPGQQAKCFMAAYHRQHALPEGLLSRSGLLCSLLVIRESIRFFSAPEIAACHGAMRAMFIPEDDHLAMTALGNALATPQAALVMAHALQCLQHDWASPDPAEVVRFVLGRTVNAGNSLLFQVSGGWILTHLQDLGLVLADAALREQIEHRLQRAAASFYQLSLGTGGPETFVELAVVRCSTHVTIQAAAAALGIGIDEAPDEPMHTGEVVQVKVAQVPFRPFRDTRPDGQAAAGATSLYTPSGLVLLQTGVPDWLHQLKWSFDLCRLHAGSVACLSCFGERLACASDFPDMVFVATDAEDLFFAAPSLSRVQVGAASLKGGPEFFCVEVQAEHAVAWWLQFPSHLLECLGWQCNASDMPQSPQDLFRLHCTPAVATATLPLDKLRPYLRDLLFLAQLKAKTQSTAALCDTPLLLQVVARTFGRHRLPLDLTVDNIEHAWRTACNSTGCWPNARIYSGPHPLEVSANVRSITTTGPAHRRAKDGQVVLTIMTELRGGGVKDENIQLAKSRLASLMLDRGVTLPDATQSVEALVPALGTAACLNALSQGDSRQQWQKLAQSAQSVGKELPAGDNRTEKAAHRIQQAVRRRRLTQAASIRAADYGLEEGSWCGIDEQPVPVLDAVRPDCCGVVLLDAAAANPQDIALLKNMSAEALCLVIPGHSCPDPSTCAGTTSVPAVHRATGTRQLLAACYHNVGETDIKPHFACSTTVSVDGTVCCSFTMHRDEAPSAQAWTEAVQSPVKTVVELFRGCGVQQALSNPWGRSFRSNGRPSQPHSADTYQFFAKVLRADLKPVLQQSQRGDVEKQALLVPEQHGVVRSRNRYGLRVPESAFPRVFAQLRPGCADMGPQSAVAHEGDQGAGPPKQQNPLPPATDPWLTSDPWSTYKASQKPALPAQSAVAPARTVDQQLSQRVHDQETKLAALQQSLQDLRAEHHEAQQTAAQDKHQVLQDIQSVRAEVQGVGSTMQQQLQASLEGMRSAQAQQEQQMKTGMDELKALLLASQGYKKDASWLPLQECLSRQPVQHNTALSANPCQFRFFEVPYVRHRITFGFAHRAPSSLPCSWPDNASPLADLSVPVGSSPGTTFHCFLCLCTTPPYWRARPMCGYRIGEASHPGPSRQNKLTAYFGSDPKPVPPPVPPTRDTCVVAVINPTSVLHKVPLFLETEADVLALAETSAVEHTQQVTGRALSRHNFRAHWGRAVPCHRRDGAPQHCLRGLAAGVALFSRLPSRASRPPLPEAALETCRLSEAFVRFGALEVRMLTVYCWPLSHLDAPERNEHLLSMALQRATSSAVPCIVAGDFNQPLQQLPSGQAFAALGYQDIFTLHRGTTGSDLPATCKGSTRNDTALLHPVLLPLWVSAWVLSDKQLFDAHDPLCFRMRLCSTRPCRQVWDLPRPWTGLGVTKQDFEDAFRPHCPQLLQQAQACASVDDVAKALLDFSVACETAVDNAVRLKHQQDPVRFPVPHLTRHYRGRCADRKTLKRELPSIARPDRQGGYTPDEEVTSVLGRLKVRQVRRVATLYKGLVKYHREGATSDSLRSQLLREWRAIDRAKGYPPSFAVWVLNIASFTSYPLDLPDLDWLSDLKQYLAFDCDGLAAQQSKERKAKFQYHVQLDCLQSSSKQGFQALRPPPNPPFQEVPCTKEAKVHTAQAVPDCPLQSQWFQLEARCCLRVPGPAKLAECPCQLLEKQGDQIRVSGALLPESGLLSQEYVATTTEELHEAFADFWGPLWQRDAGSPSLCLDEWPALSSRLLADDLPVPDLQLRSFAPDLWQTAIKRMSAHKATGVCGWSPRDLKLLSYQAIEVLNHIFHQAVTCGLPPRLMLARVAVLAKAAQPDSMRQSRPITIFSVLYRLWSSVLTRQVLGKWVDFFPRAVSGSMPGRACRDTSYRQQHSIECSILDGTPLLGCSIDIVKCFNQLAWPIVAALLIRLGVPEPETRLWVSCIRAHRRCTTFHGSLTDGIVSYNGAPEGDPFSVAAMAAVCFWADRWCHHDAVSFDSYVDNWTWHCRSISGKATCGPHNELTAFGLIAHAASLFPDLPPPDSVTEVRDLGVAFKFDARAHASHRNCRLKDGLERLGRLQQQPRPALNKAHLVQASVWPACLFGSEGHVHTAGEFQKLRGAAARAIVGPYKVLSPHLTLTALANKVMDPELYCLYQKLVAFKRCCQQDPDTAMSILLRALQPRHKKTAHGPATALSLALQRCGLTLTDDTSLKGLDNTRVQLSQSSSSAVKDLLLRSWAILTLDHTRHRNGLHQQAPVLSSVTVALLAHQKPTAQAVLLRHVAGAFSSEAAKALWDLDSEGNCPLCGERQTKAHKVLYCPKLADVRAAWWPFVGPAFERWPEWVHCPAASYPDDLEISQLVFHTRGLPTPSVNWSAWPDAAKRGFLRLFTDGSCTNPDLPLASRASFAVVLDTTSSDVEVPGLLNAWRQTQIAPSQLTVICQGLVPGQQSINRAEVCAVIQALRAAASSGCRHVEVWTDSQYVVNCWSAVAEGRTIGHPDLGSWLDRLYRPEARICKIASHQKLEDLWGLPCWLAAGNAAADSAAKLALLDDFDFVVDRLDTAAQYLREQKDYLRLVWAYLLQLSETENQRIKAVRSASAQTDEEPTAGSGSIYLAKWEQLNEGSFVTWALPPPSREVLLACSWPPWYTLPLWSWLRQLRWRRTEAVHRRVPGITYVELLLDFVVSTGVLPPDSLAASNREATAPRQWTRPFTVRMLVHNFVETVGQLERLCGYSLWGPRRKKVFSLQYLHVDNPRRGLQYRPFIRDGPTVGTLLQKVLVTDSVDSLQRFVRDYTGRIIRCFMTVLSKHVHDALRMTFDNADNQSAD</sequence>
<dbReference type="Gene3D" id="3.30.420.10">
    <property type="entry name" value="Ribonuclease H-like superfamily/Ribonuclease H"/>
    <property type="match status" value="1"/>
</dbReference>
<feature type="coiled-coil region" evidence="1">
    <location>
        <begin position="1310"/>
        <end position="1344"/>
    </location>
</feature>
<evidence type="ECO:0000256" key="1">
    <source>
        <dbReference type="SAM" id="Coils"/>
    </source>
</evidence>
<dbReference type="InterPro" id="IPR012337">
    <property type="entry name" value="RNaseH-like_sf"/>
</dbReference>
<dbReference type="Gene3D" id="3.60.10.10">
    <property type="entry name" value="Endonuclease/exonuclease/phosphatase"/>
    <property type="match status" value="1"/>
</dbReference>
<dbReference type="InterPro" id="IPR036691">
    <property type="entry name" value="Endo/exonu/phosph_ase_sf"/>
</dbReference>
<dbReference type="InterPro" id="IPR036397">
    <property type="entry name" value="RNaseH_sf"/>
</dbReference>
<dbReference type="InterPro" id="IPR029063">
    <property type="entry name" value="SAM-dependent_MTases_sf"/>
</dbReference>
<evidence type="ECO:0000313" key="4">
    <source>
        <dbReference type="Proteomes" id="UP000186817"/>
    </source>
</evidence>
<dbReference type="GO" id="GO:0004523">
    <property type="term" value="F:RNA-DNA hybrid ribonuclease activity"/>
    <property type="evidence" value="ECO:0007669"/>
    <property type="project" value="InterPro"/>
</dbReference>
<dbReference type="SUPFAM" id="SSF56672">
    <property type="entry name" value="DNA/RNA polymerases"/>
    <property type="match status" value="1"/>
</dbReference>
<protein>
    <submittedName>
        <fullName evidence="3">Uncharacterized protein</fullName>
    </submittedName>
</protein>
<keyword evidence="1" id="KW-0175">Coiled coil</keyword>
<dbReference type="InterPro" id="IPR002156">
    <property type="entry name" value="RNaseH_domain"/>
</dbReference>
<dbReference type="GO" id="GO:0008168">
    <property type="term" value="F:methyltransferase activity"/>
    <property type="evidence" value="ECO:0007669"/>
    <property type="project" value="InterPro"/>
</dbReference>